<dbReference type="InterPro" id="IPR050445">
    <property type="entry name" value="Bact_polysacc_biosynth/exp"/>
</dbReference>
<evidence type="ECO:0000256" key="10">
    <source>
        <dbReference type="ARBA" id="ARBA00022777"/>
    </source>
</evidence>
<keyword evidence="11" id="KW-0067">ATP-binding</keyword>
<keyword evidence="6" id="KW-0997">Cell inner membrane</keyword>
<dbReference type="PANTHER" id="PTHR32309">
    <property type="entry name" value="TYROSINE-PROTEIN KINASE"/>
    <property type="match status" value="1"/>
</dbReference>
<dbReference type="InterPro" id="IPR032807">
    <property type="entry name" value="GNVR"/>
</dbReference>
<feature type="transmembrane region" description="Helical" evidence="16">
    <location>
        <begin position="502"/>
        <end position="525"/>
    </location>
</feature>
<name>A0ABU9L5J2_9FLAO</name>
<feature type="domain" description="Polysaccharide chain length determinant N-terminal" evidence="17">
    <location>
        <begin position="35"/>
        <end position="117"/>
    </location>
</feature>
<organism evidence="20 21">
    <name type="scientific">Lutimonas vermicola</name>
    <dbReference type="NCBI Taxonomy" id="414288"/>
    <lineage>
        <taxon>Bacteria</taxon>
        <taxon>Pseudomonadati</taxon>
        <taxon>Bacteroidota</taxon>
        <taxon>Flavobacteriia</taxon>
        <taxon>Flavobacteriales</taxon>
        <taxon>Flavobacteriaceae</taxon>
        <taxon>Lutimonas</taxon>
    </lineage>
</organism>
<reference evidence="20 21" key="1">
    <citation type="submission" date="2024-04" db="EMBL/GenBank/DDBJ databases">
        <title>whole genome sequencing of Lutimonas vermicola strain IMCC1616.</title>
        <authorList>
            <person name="Bae S.S."/>
        </authorList>
    </citation>
    <scope>NUCLEOTIDE SEQUENCE [LARGE SCALE GENOMIC DNA]</scope>
    <source>
        <strain evidence="20 21">IMCC1616</strain>
    </source>
</reference>
<dbReference type="InterPro" id="IPR005702">
    <property type="entry name" value="Wzc-like_C"/>
</dbReference>
<evidence type="ECO:0000256" key="6">
    <source>
        <dbReference type="ARBA" id="ARBA00022519"/>
    </source>
</evidence>
<dbReference type="Pfam" id="PF13614">
    <property type="entry name" value="AAA_31"/>
    <property type="match status" value="1"/>
</dbReference>
<dbReference type="InterPro" id="IPR003856">
    <property type="entry name" value="LPS_length_determ_N"/>
</dbReference>
<evidence type="ECO:0000256" key="16">
    <source>
        <dbReference type="SAM" id="Phobius"/>
    </source>
</evidence>
<keyword evidence="14" id="KW-0829">Tyrosine-protein kinase</keyword>
<dbReference type="SUPFAM" id="SSF52540">
    <property type="entry name" value="P-loop containing nucleoside triphosphate hydrolases"/>
    <property type="match status" value="1"/>
</dbReference>
<keyword evidence="9" id="KW-0547">Nucleotide-binding</keyword>
<evidence type="ECO:0000256" key="12">
    <source>
        <dbReference type="ARBA" id="ARBA00022989"/>
    </source>
</evidence>
<dbReference type="PANTHER" id="PTHR32309:SF13">
    <property type="entry name" value="FERRIC ENTEROBACTIN TRANSPORT PROTEIN FEPE"/>
    <property type="match status" value="1"/>
</dbReference>
<feature type="transmembrane region" description="Helical" evidence="16">
    <location>
        <begin position="34"/>
        <end position="53"/>
    </location>
</feature>
<dbReference type="InterPro" id="IPR027417">
    <property type="entry name" value="P-loop_NTPase"/>
</dbReference>
<evidence type="ECO:0000256" key="14">
    <source>
        <dbReference type="ARBA" id="ARBA00023137"/>
    </source>
</evidence>
<evidence type="ECO:0000256" key="13">
    <source>
        <dbReference type="ARBA" id="ARBA00023136"/>
    </source>
</evidence>
<dbReference type="NCBIfam" id="TIGR01007">
    <property type="entry name" value="eps_fam"/>
    <property type="match status" value="1"/>
</dbReference>
<dbReference type="Pfam" id="PF13807">
    <property type="entry name" value="GNVR"/>
    <property type="match status" value="1"/>
</dbReference>
<keyword evidence="21" id="KW-1185">Reference proteome</keyword>
<dbReference type="CDD" id="cd05387">
    <property type="entry name" value="BY-kinase"/>
    <property type="match status" value="1"/>
</dbReference>
<evidence type="ECO:0000256" key="4">
    <source>
        <dbReference type="ARBA" id="ARBA00011903"/>
    </source>
</evidence>
<evidence type="ECO:0000256" key="7">
    <source>
        <dbReference type="ARBA" id="ARBA00022679"/>
    </source>
</evidence>
<sequence length="790" mass="89302">MRDNNKYKSVNIDNGDQQADEINIREGLEKYGYYWKWFLLGVIIALATAFVYLRYATYQYEVSSTILINDTENGGGITSELSAFQDLGLIAGSKSSLETEMGVLKSRTLMERVIKELGLQLSYYAKSRIGIDEVYQKEMPFNINLFVNDSILHRLNTTFTLTARSTTQFILADVNGDEVKECVFGETIKFKFGDVVVTPKNINNVNIGQEIIVEIKPVETVAIGYKNRIEISQESKKSGLLVITLKDPVINKAKAILDNLVSQYNRDAIQDKIQIAESTETFINNRIDDISVELTNLDLGVQTYKIENRLTDMASEAGIVLQSNAELDNQIVNLTSQIKLIDYVIDYMKTNKDDLIPANLGMLNENTSQNALDYNRLLLERNRLLKGANENNPTVINLNDRIVPLRQSIEQSLLNERSSLSISLNEVRIREAELSSIMYSAPKKEREIRDIQRQQQIIETLYLYLLQKREENSITLASTAPNAKVIDRAYGNNYPVSPNKRIIYLGAFLLGLIVPFIIIFVSMYLDNKIHTFEELEKIVKAPILGDIPSAKSEKVVVISGQDNSNVAEAFRLLRTNVNFMLPGIAKEGKTIFITSTISGEGKTFIAINLASALTLLHKKVLLIGADIRKPKIATYLKVKQEKGLSLFLIDNSLKVSDVIVHHDKTNLDIIHSGIIPPNPSELLTNGRFDEIMSYARANYDFVVVDTAPANVVTDTLLLSHHADLFLYVVRANFLDKRLLKISNMIYENNRLPYMSILINDTNYEKRGYGYGYGYGEQKVKKSWLKRIFTS</sequence>
<evidence type="ECO:0000256" key="8">
    <source>
        <dbReference type="ARBA" id="ARBA00022692"/>
    </source>
</evidence>
<evidence type="ECO:0000256" key="15">
    <source>
        <dbReference type="ARBA" id="ARBA00051245"/>
    </source>
</evidence>
<keyword evidence="12 16" id="KW-1133">Transmembrane helix</keyword>
<keyword evidence="7 20" id="KW-0808">Transferase</keyword>
<evidence type="ECO:0000259" key="17">
    <source>
        <dbReference type="Pfam" id="PF02706"/>
    </source>
</evidence>
<dbReference type="Gene3D" id="3.40.50.300">
    <property type="entry name" value="P-loop containing nucleotide triphosphate hydrolases"/>
    <property type="match status" value="1"/>
</dbReference>
<feature type="domain" description="AAA" evidence="18">
    <location>
        <begin position="589"/>
        <end position="718"/>
    </location>
</feature>
<comment type="caution">
    <text evidence="20">The sequence shown here is derived from an EMBL/GenBank/DDBJ whole genome shotgun (WGS) entry which is preliminary data.</text>
</comment>
<keyword evidence="8 16" id="KW-0812">Transmembrane</keyword>
<dbReference type="RefSeq" id="WP_342161345.1">
    <property type="nucleotide sequence ID" value="NZ_JBCDNA010000003.1"/>
</dbReference>
<feature type="domain" description="Tyrosine-protein kinase G-rich" evidence="19">
    <location>
        <begin position="446"/>
        <end position="521"/>
    </location>
</feature>
<dbReference type="Proteomes" id="UP001474120">
    <property type="component" value="Unassembled WGS sequence"/>
</dbReference>
<protein>
    <recommendedName>
        <fullName evidence="4">non-specific protein-tyrosine kinase</fullName>
        <ecNumber evidence="4">2.7.10.2</ecNumber>
    </recommendedName>
</protein>
<evidence type="ECO:0000256" key="5">
    <source>
        <dbReference type="ARBA" id="ARBA00022475"/>
    </source>
</evidence>
<keyword evidence="5" id="KW-1003">Cell membrane</keyword>
<evidence type="ECO:0000259" key="18">
    <source>
        <dbReference type="Pfam" id="PF13614"/>
    </source>
</evidence>
<evidence type="ECO:0000256" key="11">
    <source>
        <dbReference type="ARBA" id="ARBA00022840"/>
    </source>
</evidence>
<dbReference type="InterPro" id="IPR025669">
    <property type="entry name" value="AAA_dom"/>
</dbReference>
<dbReference type="EC" id="2.7.10.2" evidence="4"/>
<evidence type="ECO:0000313" key="21">
    <source>
        <dbReference type="Proteomes" id="UP001474120"/>
    </source>
</evidence>
<evidence type="ECO:0000256" key="9">
    <source>
        <dbReference type="ARBA" id="ARBA00022741"/>
    </source>
</evidence>
<comment type="similarity">
    <text evidence="3">Belongs to the etk/wzc family.</text>
</comment>
<keyword evidence="10" id="KW-0418">Kinase</keyword>
<comment type="similarity">
    <text evidence="2">Belongs to the CpsD/CapB family.</text>
</comment>
<comment type="subcellular location">
    <subcellularLocation>
        <location evidence="1">Cell inner membrane</location>
        <topology evidence="1">Multi-pass membrane protein</topology>
    </subcellularLocation>
</comment>
<gene>
    <name evidence="20" type="ORF">AABB81_14855</name>
</gene>
<dbReference type="EMBL" id="JBCDNA010000003">
    <property type="protein sequence ID" value="MEL4457185.1"/>
    <property type="molecule type" value="Genomic_DNA"/>
</dbReference>
<comment type="catalytic activity">
    <reaction evidence="15">
        <text>L-tyrosyl-[protein] + ATP = O-phospho-L-tyrosyl-[protein] + ADP + H(+)</text>
        <dbReference type="Rhea" id="RHEA:10596"/>
        <dbReference type="Rhea" id="RHEA-COMP:10136"/>
        <dbReference type="Rhea" id="RHEA-COMP:20101"/>
        <dbReference type="ChEBI" id="CHEBI:15378"/>
        <dbReference type="ChEBI" id="CHEBI:30616"/>
        <dbReference type="ChEBI" id="CHEBI:46858"/>
        <dbReference type="ChEBI" id="CHEBI:61978"/>
        <dbReference type="ChEBI" id="CHEBI:456216"/>
        <dbReference type="EC" id="2.7.10.2"/>
    </reaction>
</comment>
<keyword evidence="13 16" id="KW-0472">Membrane</keyword>
<proteinExistence type="inferred from homology"/>
<evidence type="ECO:0000256" key="1">
    <source>
        <dbReference type="ARBA" id="ARBA00004429"/>
    </source>
</evidence>
<dbReference type="Pfam" id="PF02706">
    <property type="entry name" value="Wzz"/>
    <property type="match status" value="1"/>
</dbReference>
<accession>A0ABU9L5J2</accession>
<evidence type="ECO:0000256" key="3">
    <source>
        <dbReference type="ARBA" id="ARBA00008883"/>
    </source>
</evidence>
<dbReference type="GO" id="GO:0004715">
    <property type="term" value="F:non-membrane spanning protein tyrosine kinase activity"/>
    <property type="evidence" value="ECO:0007669"/>
    <property type="project" value="UniProtKB-EC"/>
</dbReference>
<evidence type="ECO:0000259" key="19">
    <source>
        <dbReference type="Pfam" id="PF13807"/>
    </source>
</evidence>
<evidence type="ECO:0000256" key="2">
    <source>
        <dbReference type="ARBA" id="ARBA00007316"/>
    </source>
</evidence>
<evidence type="ECO:0000313" key="20">
    <source>
        <dbReference type="EMBL" id="MEL4457185.1"/>
    </source>
</evidence>